<accession>I7BAP4</accession>
<sequence>MLGMGGSLKWIACMVTGGTALGGMTYGGIKVAGGGQPTYTWGNKYCVTGASTRQNCIILGPIANEGFNTKGVWLRQGFASTGDLAVEDTTGFTGSFSNDFKELFEKFPGLKGFIERTIGDFKNRGCTYTSAAPQSTGLEYKVTCTQGSP</sequence>
<dbReference type="HOGENOM" id="CLU_147348_0_0_14"/>
<protein>
    <submittedName>
        <fullName evidence="1">Uncharacterized protein</fullName>
    </submittedName>
</protein>
<dbReference type="EMBL" id="CP003731">
    <property type="protein sequence ID" value="AFO52395.1"/>
    <property type="molecule type" value="Genomic_DNA"/>
</dbReference>
<dbReference type="AlphaFoldDB" id="I7BAP4"/>
<name>I7BAP4_MYCHA</name>
<reference evidence="1 2" key="1">
    <citation type="journal article" date="2012" name="J. Bacteriol.">
        <title>Genome Sequence of "Candidatus Mycoplasma haemolamae" Strain Purdue, a Red Blood Cell Pathogen of Alpacas (Vicugna pacos) and Llamas (Lama glama).</title>
        <authorList>
            <person name="Guimaraes A.M."/>
            <person name="Toth B."/>
            <person name="Santos A.P."/>
            <person name="do Nascimento N.C."/>
            <person name="Kritchevsky J.E."/>
            <person name="Messick J.B."/>
        </authorList>
    </citation>
    <scope>NUCLEOTIDE SEQUENCE [LARGE SCALE GENOMIC DNA]</scope>
    <source>
        <strain evidence="1 2">Purdue</strain>
    </source>
</reference>
<keyword evidence="2" id="KW-1185">Reference proteome</keyword>
<dbReference type="PATRIC" id="fig|1212765.3.peg.924"/>
<proteinExistence type="predicted"/>
<dbReference type="Proteomes" id="UP000006502">
    <property type="component" value="Chromosome"/>
</dbReference>
<organism evidence="1 2">
    <name type="scientific">Mycoplasma haematolamae (strain Purdue)</name>
    <dbReference type="NCBI Taxonomy" id="1212765"/>
    <lineage>
        <taxon>Bacteria</taxon>
        <taxon>Bacillati</taxon>
        <taxon>Mycoplasmatota</taxon>
        <taxon>Mollicutes</taxon>
        <taxon>Mycoplasmataceae</taxon>
        <taxon>Mycoplasma</taxon>
    </lineage>
</organism>
<gene>
    <name evidence="1" type="ordered locus">MHLP_04075</name>
</gene>
<dbReference type="STRING" id="1212765.MHLP_04075"/>
<evidence type="ECO:0000313" key="1">
    <source>
        <dbReference type="EMBL" id="AFO52395.1"/>
    </source>
</evidence>
<dbReference type="KEGG" id="mhl:MHLP_04075"/>
<reference evidence="2" key="2">
    <citation type="submission" date="2012-07" db="EMBL/GenBank/DDBJ databases">
        <title>Complete genome sequence of 'Candidatus Mycoplasma haemolamae'.</title>
        <authorList>
            <person name="Guimaraes A.M.S."/>
            <person name="Toth B."/>
            <person name="Santos A.P."/>
            <person name="Nascimento N.C."/>
            <person name="Sojka J.E."/>
            <person name="Messick J.B."/>
        </authorList>
    </citation>
    <scope>NUCLEOTIDE SEQUENCE [LARGE SCALE GENOMIC DNA]</scope>
    <source>
        <strain evidence="2">Purdue</strain>
    </source>
</reference>
<evidence type="ECO:0000313" key="2">
    <source>
        <dbReference type="Proteomes" id="UP000006502"/>
    </source>
</evidence>